<gene>
    <name evidence="4" type="ordered locus">Halhy_3533</name>
</gene>
<dbReference type="AlphaFoldDB" id="F4KXM7"/>
<dbReference type="InterPro" id="IPR022712">
    <property type="entry name" value="Beta_Casp"/>
</dbReference>
<organism evidence="4 5">
    <name type="scientific">Haliscomenobacter hydrossis (strain ATCC 27775 / DSM 1100 / LMG 10767 / O)</name>
    <dbReference type="NCBI Taxonomy" id="760192"/>
    <lineage>
        <taxon>Bacteria</taxon>
        <taxon>Pseudomonadati</taxon>
        <taxon>Bacteroidota</taxon>
        <taxon>Saprospiria</taxon>
        <taxon>Saprospirales</taxon>
        <taxon>Haliscomenobacteraceae</taxon>
        <taxon>Haliscomenobacter</taxon>
    </lineage>
</organism>
<reference evidence="4 5" key="1">
    <citation type="journal article" date="2011" name="Stand. Genomic Sci.">
        <title>Complete genome sequence of Haliscomenobacter hydrossis type strain (O).</title>
        <authorList>
            <consortium name="US DOE Joint Genome Institute (JGI-PGF)"/>
            <person name="Daligault H."/>
            <person name="Lapidus A."/>
            <person name="Zeytun A."/>
            <person name="Nolan M."/>
            <person name="Lucas S."/>
            <person name="Del Rio T.G."/>
            <person name="Tice H."/>
            <person name="Cheng J.F."/>
            <person name="Tapia R."/>
            <person name="Han C."/>
            <person name="Goodwin L."/>
            <person name="Pitluck S."/>
            <person name="Liolios K."/>
            <person name="Pagani I."/>
            <person name="Ivanova N."/>
            <person name="Huntemann M."/>
            <person name="Mavromatis K."/>
            <person name="Mikhailova N."/>
            <person name="Pati A."/>
            <person name="Chen A."/>
            <person name="Palaniappan K."/>
            <person name="Land M."/>
            <person name="Hauser L."/>
            <person name="Brambilla E.M."/>
            <person name="Rohde M."/>
            <person name="Verbarg S."/>
            <person name="Goker M."/>
            <person name="Bristow J."/>
            <person name="Eisen J.A."/>
            <person name="Markowitz V."/>
            <person name="Hugenholtz P."/>
            <person name="Kyrpides N.C."/>
            <person name="Klenk H.P."/>
            <person name="Woyke T."/>
        </authorList>
    </citation>
    <scope>NUCLEOTIDE SEQUENCE [LARGE SCALE GENOMIC DNA]</scope>
    <source>
        <strain evidence="5">ATCC 27775 / DSM 1100 / LMG 10767 / O</strain>
    </source>
</reference>
<dbReference type="EMBL" id="CP002691">
    <property type="protein sequence ID" value="AEE51388.1"/>
    <property type="molecule type" value="Genomic_DNA"/>
</dbReference>
<dbReference type="InterPro" id="IPR036866">
    <property type="entry name" value="RibonucZ/Hydroxyglut_hydro"/>
</dbReference>
<evidence type="ECO:0000259" key="3">
    <source>
        <dbReference type="SMART" id="SM01027"/>
    </source>
</evidence>
<protein>
    <submittedName>
        <fullName evidence="4">RNA-metabolising metallo-beta-lactamase</fullName>
    </submittedName>
</protein>
<dbReference type="SMART" id="SM01027">
    <property type="entry name" value="Beta-Casp"/>
    <property type="match status" value="1"/>
</dbReference>
<dbReference type="HOGENOM" id="CLU_009673_5_2_10"/>
<dbReference type="Proteomes" id="UP000008461">
    <property type="component" value="Chromosome"/>
</dbReference>
<dbReference type="InterPro" id="IPR011108">
    <property type="entry name" value="RMMBL"/>
</dbReference>
<dbReference type="InterPro" id="IPR050698">
    <property type="entry name" value="MBL"/>
</dbReference>
<proteinExistence type="predicted"/>
<name>F4KXM7_HALH1</name>
<dbReference type="Pfam" id="PF07521">
    <property type="entry name" value="RMMBL"/>
    <property type="match status" value="1"/>
</dbReference>
<dbReference type="Gene3D" id="3.60.15.10">
    <property type="entry name" value="Ribonuclease Z/Hydroxyacylglutathione hydrolase-like"/>
    <property type="match status" value="1"/>
</dbReference>
<dbReference type="Gene3D" id="3.40.50.10890">
    <property type="match status" value="1"/>
</dbReference>
<dbReference type="Pfam" id="PF10996">
    <property type="entry name" value="Beta-Casp"/>
    <property type="match status" value="1"/>
</dbReference>
<dbReference type="InterPro" id="IPR001279">
    <property type="entry name" value="Metallo-B-lactamas"/>
</dbReference>
<dbReference type="KEGG" id="hhy:Halhy_3533"/>
<evidence type="ECO:0000313" key="4">
    <source>
        <dbReference type="EMBL" id="AEE51388.1"/>
    </source>
</evidence>
<dbReference type="GO" id="GO:0004521">
    <property type="term" value="F:RNA endonuclease activity"/>
    <property type="evidence" value="ECO:0007669"/>
    <property type="project" value="TreeGrafter"/>
</dbReference>
<dbReference type="PANTHER" id="PTHR11203:SF37">
    <property type="entry name" value="INTEGRATOR COMPLEX SUBUNIT 11"/>
    <property type="match status" value="1"/>
</dbReference>
<dbReference type="SUPFAM" id="SSF56281">
    <property type="entry name" value="Metallo-hydrolase/oxidoreductase"/>
    <property type="match status" value="1"/>
</dbReference>
<dbReference type="CDD" id="cd16295">
    <property type="entry name" value="TTHA0252-CPSF-like_MBL-fold"/>
    <property type="match status" value="1"/>
</dbReference>
<accession>F4KXM7</accession>
<dbReference type="SMART" id="SM00849">
    <property type="entry name" value="Lactamase_B"/>
    <property type="match status" value="1"/>
</dbReference>
<keyword evidence="5" id="KW-1185">Reference proteome</keyword>
<dbReference type="PANTHER" id="PTHR11203">
    <property type="entry name" value="CLEAVAGE AND POLYADENYLATION SPECIFICITY FACTOR FAMILY MEMBER"/>
    <property type="match status" value="1"/>
</dbReference>
<reference key="2">
    <citation type="submission" date="2011-04" db="EMBL/GenBank/DDBJ databases">
        <title>Complete sequence of chromosome of Haliscomenobacter hydrossis DSM 1100.</title>
        <authorList>
            <consortium name="US DOE Joint Genome Institute (JGI-PGF)"/>
            <person name="Lucas S."/>
            <person name="Han J."/>
            <person name="Lapidus A."/>
            <person name="Bruce D."/>
            <person name="Goodwin L."/>
            <person name="Pitluck S."/>
            <person name="Peters L."/>
            <person name="Kyrpides N."/>
            <person name="Mavromatis K."/>
            <person name="Ivanova N."/>
            <person name="Ovchinnikova G."/>
            <person name="Pagani I."/>
            <person name="Daligault H."/>
            <person name="Detter J.C."/>
            <person name="Han C."/>
            <person name="Land M."/>
            <person name="Hauser L."/>
            <person name="Markowitz V."/>
            <person name="Cheng J.-F."/>
            <person name="Hugenholtz P."/>
            <person name="Woyke T."/>
            <person name="Wu D."/>
            <person name="Verbarg S."/>
            <person name="Frueling A."/>
            <person name="Brambilla E."/>
            <person name="Klenk H.-P."/>
            <person name="Eisen J.A."/>
        </authorList>
    </citation>
    <scope>NUCLEOTIDE SEQUENCE</scope>
    <source>
        <strain>DSM 1100</strain>
    </source>
</reference>
<evidence type="ECO:0000313" key="5">
    <source>
        <dbReference type="Proteomes" id="UP000008461"/>
    </source>
</evidence>
<keyword evidence="1" id="KW-0378">Hydrolase</keyword>
<evidence type="ECO:0000256" key="1">
    <source>
        <dbReference type="ARBA" id="ARBA00022801"/>
    </source>
</evidence>
<dbReference type="GO" id="GO:0016787">
    <property type="term" value="F:hydrolase activity"/>
    <property type="evidence" value="ECO:0007669"/>
    <property type="project" value="UniProtKB-KW"/>
</dbReference>
<dbReference type="eggNOG" id="COG1236">
    <property type="taxonomic scope" value="Bacteria"/>
</dbReference>
<dbReference type="RefSeq" id="WP_013765928.1">
    <property type="nucleotide sequence ID" value="NC_015510.1"/>
</dbReference>
<dbReference type="OrthoDB" id="9803916at2"/>
<evidence type="ECO:0000259" key="2">
    <source>
        <dbReference type="SMART" id="SM00849"/>
    </source>
</evidence>
<dbReference type="Pfam" id="PF00753">
    <property type="entry name" value="Lactamase_B"/>
    <property type="match status" value="1"/>
</dbReference>
<feature type="domain" description="Beta-Casp" evidence="3">
    <location>
        <begin position="259"/>
        <end position="384"/>
    </location>
</feature>
<dbReference type="STRING" id="760192.Halhy_3533"/>
<sequence>MKIKFCGAAREVTGSCHLITLEDGYKILLDCGLYQGSDKNLEDFNSRWLFDPAEIDCLVLSHAHIDHAGRIPKLVKDGFRGAIHATHATRSLSSLMLLDSAMIQEREVEYKNKRRSKNHNFDDIAYDEPIYTSKDVHATMELFISYPYEKWFDVHPKVKVMFRDAGHILGSASVSLKIEENGKVINFGFSGDVGRPHRPILRDPLPMPEMDYLICESTYGDRTHEDAPAETDHFLRIIKQTCIEKGGKLLIPAFSVGRTQEIVYILDKMANEDLLPRIPVYVDSPLAVNATTIYGSHPECFDEELSDYMAIDENPFGFNGLRYVRKTEDSKKLNYSKEACIIIASSGMANAGRIKHHLYHGINDPNNTVLIVGYAAPYTPAGQLRIGAKEIKLFGEFIAVRADVEIMDSFSAHADKLELVEFLRNQRESVKKIFLTHGDYEVQKSFRGLLLSVGFADVEIPALGEEIDL</sequence>
<feature type="domain" description="Metallo-beta-lactamase" evidence="2">
    <location>
        <begin position="13"/>
        <end position="233"/>
    </location>
</feature>